<accession>A0A448PNS6</accession>
<dbReference type="OrthoDB" id="117402at2"/>
<feature type="transmembrane region" description="Helical" evidence="2">
    <location>
        <begin position="41"/>
        <end position="62"/>
    </location>
</feature>
<reference evidence="4 5" key="1">
    <citation type="submission" date="2018-12" db="EMBL/GenBank/DDBJ databases">
        <authorList>
            <consortium name="Pathogen Informatics"/>
        </authorList>
    </citation>
    <scope>NUCLEOTIDE SEQUENCE [LARGE SCALE GENOMIC DNA]</scope>
    <source>
        <strain evidence="4 5">NCTC10951</strain>
    </source>
</reference>
<evidence type="ECO:0000259" key="3">
    <source>
        <dbReference type="Pfam" id="PF13462"/>
    </source>
</evidence>
<sequence>MSTNQPRQTKAQRREAARLKAKELREAQARRAHRNMIARRSFIGVGGAAAVGGLGYLTYLAVNRNEKDFPAAGKGLATEKANQSGVPKQVLADASWTYGDGSQLDTVAASAPVLDIYFDYSCSHCAQFEGTHTQEINQLLSDKKITLALHPCKILKQQWTSVVMNAMGVVLDEAPAQSLSFHGAAFEILSQVLQSKDQSLMTVENLVAAATKVSVPSEVSAKFKSAVDSDKYKNWVELGDKAFADRDLQGTPTVFFKGEQVDLSKLQSPTSLTELVTGSTPTAQPTEQSSQQPAQQSTEQPAEQPAEQQGADEGAEQQG</sequence>
<feature type="compositionally biased region" description="Low complexity" evidence="1">
    <location>
        <begin position="279"/>
        <end position="319"/>
    </location>
</feature>
<dbReference type="KEGG" id="avc:NCTC10951_02541"/>
<dbReference type="AlphaFoldDB" id="A0A448PNS6"/>
<gene>
    <name evidence="4" type="ORF">NCTC10951_02541</name>
</gene>
<feature type="domain" description="Thioredoxin-like fold" evidence="3">
    <location>
        <begin position="110"/>
        <end position="263"/>
    </location>
</feature>
<dbReference type="InterPro" id="IPR012336">
    <property type="entry name" value="Thioredoxin-like_fold"/>
</dbReference>
<name>A0A448PNS6_ACTVI</name>
<keyword evidence="4" id="KW-0413">Isomerase</keyword>
<dbReference type="Proteomes" id="UP000268658">
    <property type="component" value="Chromosome"/>
</dbReference>
<keyword evidence="2" id="KW-0812">Transmembrane</keyword>
<proteinExistence type="predicted"/>
<keyword evidence="2" id="KW-1133">Transmembrane helix</keyword>
<dbReference type="SUPFAM" id="SSF52833">
    <property type="entry name" value="Thioredoxin-like"/>
    <property type="match status" value="1"/>
</dbReference>
<dbReference type="Pfam" id="PF13462">
    <property type="entry name" value="Thioredoxin_4"/>
    <property type="match status" value="1"/>
</dbReference>
<evidence type="ECO:0000256" key="2">
    <source>
        <dbReference type="SAM" id="Phobius"/>
    </source>
</evidence>
<keyword evidence="2" id="KW-0472">Membrane</keyword>
<dbReference type="EMBL" id="LR134477">
    <property type="protein sequence ID" value="VEI18122.1"/>
    <property type="molecule type" value="Genomic_DNA"/>
</dbReference>
<evidence type="ECO:0000313" key="4">
    <source>
        <dbReference type="EMBL" id="VEI18122.1"/>
    </source>
</evidence>
<feature type="region of interest" description="Disordered" evidence="1">
    <location>
        <begin position="272"/>
        <end position="319"/>
    </location>
</feature>
<dbReference type="GO" id="GO:0016853">
    <property type="term" value="F:isomerase activity"/>
    <property type="evidence" value="ECO:0007669"/>
    <property type="project" value="UniProtKB-KW"/>
</dbReference>
<dbReference type="RefSeq" id="WP_126414923.1">
    <property type="nucleotide sequence ID" value="NZ_JASPER010000008.1"/>
</dbReference>
<dbReference type="Gene3D" id="3.40.30.10">
    <property type="entry name" value="Glutaredoxin"/>
    <property type="match status" value="1"/>
</dbReference>
<evidence type="ECO:0000313" key="5">
    <source>
        <dbReference type="Proteomes" id="UP000268658"/>
    </source>
</evidence>
<protein>
    <submittedName>
        <fullName evidence="4">Periplasmic protein disulfide isomerase I</fullName>
    </submittedName>
</protein>
<evidence type="ECO:0000256" key="1">
    <source>
        <dbReference type="SAM" id="MobiDB-lite"/>
    </source>
</evidence>
<organism evidence="4 5">
    <name type="scientific">Actinomyces viscosus</name>
    <dbReference type="NCBI Taxonomy" id="1656"/>
    <lineage>
        <taxon>Bacteria</taxon>
        <taxon>Bacillati</taxon>
        <taxon>Actinomycetota</taxon>
        <taxon>Actinomycetes</taxon>
        <taxon>Actinomycetales</taxon>
        <taxon>Actinomycetaceae</taxon>
        <taxon>Actinomyces</taxon>
    </lineage>
</organism>
<dbReference type="InterPro" id="IPR036249">
    <property type="entry name" value="Thioredoxin-like_sf"/>
</dbReference>